<dbReference type="Proteomes" id="UP001316384">
    <property type="component" value="Chromosome"/>
</dbReference>
<evidence type="ECO:0000313" key="2">
    <source>
        <dbReference type="Proteomes" id="UP001316384"/>
    </source>
</evidence>
<keyword evidence="2" id="KW-1185">Reference proteome</keyword>
<sequence length="120" mass="13103">MQKCAESINTGSTGTVWSLLTPRMQERVGGIEAYAEGLASSTWHWFDVEKVEAVDTTTDRAVVSFRTWQDAKHGPGGATCSFWRVTYTLALDAGFWQIDAAALTDGAPAVSCEDEEFYGD</sequence>
<dbReference type="InterPro" id="IPR032710">
    <property type="entry name" value="NTF2-like_dom_sf"/>
</dbReference>
<dbReference type="SUPFAM" id="SSF54427">
    <property type="entry name" value="NTF2-like"/>
    <property type="match status" value="1"/>
</dbReference>
<organism evidence="1 2">
    <name type="scientific">Cellulomonas xiejunii</name>
    <dbReference type="NCBI Taxonomy" id="2968083"/>
    <lineage>
        <taxon>Bacteria</taxon>
        <taxon>Bacillati</taxon>
        <taxon>Actinomycetota</taxon>
        <taxon>Actinomycetes</taxon>
        <taxon>Micrococcales</taxon>
        <taxon>Cellulomonadaceae</taxon>
        <taxon>Cellulomonas</taxon>
    </lineage>
</organism>
<reference evidence="1 2" key="1">
    <citation type="submission" date="2022-07" db="EMBL/GenBank/DDBJ databases">
        <title>Novel species in genus cellulomonas.</title>
        <authorList>
            <person name="Ye L."/>
        </authorList>
    </citation>
    <scope>NUCLEOTIDE SEQUENCE [LARGE SCALE GENOMIC DNA]</scope>
    <source>
        <strain evidence="2">zg-B89</strain>
    </source>
</reference>
<accession>A0ABY5KP40</accession>
<dbReference type="EMBL" id="CP101987">
    <property type="protein sequence ID" value="UUI71493.1"/>
    <property type="molecule type" value="Genomic_DNA"/>
</dbReference>
<dbReference type="RefSeq" id="WP_227575223.1">
    <property type="nucleotide sequence ID" value="NZ_CP101987.1"/>
</dbReference>
<evidence type="ECO:0000313" key="1">
    <source>
        <dbReference type="EMBL" id="UUI71493.1"/>
    </source>
</evidence>
<protein>
    <recommendedName>
        <fullName evidence="3">DUF4440 domain-containing protein</fullName>
    </recommendedName>
</protein>
<evidence type="ECO:0008006" key="3">
    <source>
        <dbReference type="Google" id="ProtNLM"/>
    </source>
</evidence>
<proteinExistence type="predicted"/>
<gene>
    <name evidence="1" type="ORF">NP048_17135</name>
</gene>
<name>A0ABY5KP40_9CELL</name>